<comment type="caution">
    <text evidence="4">The sequence shown here is derived from an EMBL/GenBank/DDBJ whole genome shotgun (WGS) entry which is preliminary data.</text>
</comment>
<dbReference type="InterPro" id="IPR014001">
    <property type="entry name" value="Helicase_ATP-bd"/>
</dbReference>
<keyword evidence="4" id="KW-0067">ATP-binding</keyword>
<organism evidence="4 5">
    <name type="scientific">Lactobacillus amylovorus</name>
    <dbReference type="NCBI Taxonomy" id="1604"/>
    <lineage>
        <taxon>Bacteria</taxon>
        <taxon>Bacillati</taxon>
        <taxon>Bacillota</taxon>
        <taxon>Bacilli</taxon>
        <taxon>Lactobacillales</taxon>
        <taxon>Lactobacillaceae</taxon>
        <taxon>Lactobacillus</taxon>
    </lineage>
</organism>
<protein>
    <submittedName>
        <fullName evidence="4">DEAD/DEAH box helicase family protein</fullName>
    </submittedName>
</protein>
<dbReference type="SUPFAM" id="SSF52980">
    <property type="entry name" value="Restriction endonuclease-like"/>
    <property type="match status" value="1"/>
</dbReference>
<dbReference type="GO" id="GO:0008168">
    <property type="term" value="F:methyltransferase activity"/>
    <property type="evidence" value="ECO:0007669"/>
    <property type="project" value="InterPro"/>
</dbReference>
<dbReference type="SMART" id="SM00490">
    <property type="entry name" value="HELICc"/>
    <property type="match status" value="1"/>
</dbReference>
<dbReference type="InterPro" id="IPR002052">
    <property type="entry name" value="DNA_methylase_N6_adenine_CS"/>
</dbReference>
<gene>
    <name evidence="4" type="ORF">ODV15_05960</name>
</gene>
<dbReference type="GO" id="GO:0032259">
    <property type="term" value="P:methylation"/>
    <property type="evidence" value="ECO:0007669"/>
    <property type="project" value="InterPro"/>
</dbReference>
<sequence>MATFDELVKQVNDNLTKERDRGTAFEKMVVAYLKNEPAYKQKFQDVWMLNEVPAEYHISKKDTGVDIVAKDYDGNLTAVQAKFYKGKVSKAGIDSFVAETGKKVYSAGMLVSSTDDWNRNARKTLDDTTKPFTVIGLSQLRHADFDWQKFSFAKENTNLSKKKPKKLRPYQETAINNSLKYFKEHDRGKLIMAPGTGKTFTSLKIAEALMRDQKKKQFNVLYLVPSIQLLSQTLFSWNSDISDDIHMTSLSVVSDTKANKQKDKNDDDLGAREIGFEPTTNVQDLVDHYKLIEEHNLPNDMRVVFSTYQSIDVIKQAQKDGYPEFDLIIADEAHRTTGAIAEKEGDTTFTEVHSNTNVKGKLRLYQTATPKIYDQNAKKKAKENSIVVSSMDDKSIYGDEIFRLGFGDAVAQGYLTDYKVSVLAVSESYINKDMQKIMSADNQLKVDDIGKIIGVWNAMVKRDGITGEITGAPMKRAIAFTDTIKHSKIISNEFNQVVNDYLDSDTDDNSISENSYHVDVHHVDGSLNALQKEEQIDWLGNDDIEDNHARVLSNVRFLTEGIDVPNLDAIIFFSPKKSQVDIVQAVGRIMRRAENKEYGYIILPIVVANGVDPHVALDNDKKYKQVWQVLNALRSTDERFDAEVNTLDLNKKKSGRINIIGVDTPPKGTVTEEDGKNSEPESKQLSFIPEDWIEMRNAFYGKIVQHVGDRRYLEDWSKDVADIAKMYVRRINDLIDSNQGAKLAFDKFLKSLRYNINDSIDQEQAVEMLAQHLITEPVFNALFSDYDFVRNNAVSKSMNDIISAFKVFGFAKEQEQLKPFYDSVKLRASGIDNIQGKQTFIIQLYNSFFKTAFPRVTESMGIVFTPVEVVDFIIHSVDWALNKYFGKSLASKNVHILDPFTGTGTFITRTLYYLKQQMDEGKITYDDILRKYMHELHANEIVLLSYYIAAINIEAVFDEVNGPDRGYKPFDGIVLTDTFESTEREDTLDDDMFGTNNQRLKEQQKQPITAIISNPPYSVGQRNLNDNNENTHYKRLEELIHKDYVETSKSGYSKGAYDSYIKAIKWSTERLKDEGIIGFITNSGYIDKSTMDGMRAALFREFNHIFVINLRGGVRGKLNNEAKKEGGNIFDIMTGVAISIFIKDNTNRHEIQYYDVGDYKTKKEKLNFLDNHSLSNISFNRITPDINNDWINQKDLNYQKYMPLSVKGENSIFYNHALGITTNRDQWVYGFSKDKVRRNVLNTINHFNSEVLRRKKNSNFKKNNDPKYIKWTSKLNKMLKNGDLLQYHENNIVLSLYRPFTKKWLYYDNDLNERTRLYSNGWNNNNELIFTSGRGARNPFSLLATNLIPSMDANEKGQGFYKDGLNTPGTLINNDSNITTEAEKKFQLSKDDLFDYVYGILNSYEYQDRYQNDLRKDLARIPNVRDKEKYVETGKKLINLHINYENVPIYDKVNIQYSGDPDYRVEKMKFSKKRSAEGKLEKDRSTIIFNDSIIISNIPEKAYEYIVNGKSAIEWIMDQYQVKTDKKSGITDDPNDYSDDPKYIFNLLLRIINVSVQTVDLINQLPPLEIEE</sequence>
<dbReference type="GO" id="GO:0004386">
    <property type="term" value="F:helicase activity"/>
    <property type="evidence" value="ECO:0007669"/>
    <property type="project" value="UniProtKB-KW"/>
</dbReference>
<evidence type="ECO:0000313" key="4">
    <source>
        <dbReference type="EMBL" id="MDB6262104.1"/>
    </source>
</evidence>
<dbReference type="CDD" id="cd22333">
    <property type="entry name" value="LlaBIII_nuclease-like"/>
    <property type="match status" value="1"/>
</dbReference>
<dbReference type="Gene3D" id="3.40.50.150">
    <property type="entry name" value="Vaccinia Virus protein VP39"/>
    <property type="match status" value="1"/>
</dbReference>
<evidence type="ECO:0000259" key="3">
    <source>
        <dbReference type="PROSITE" id="PS51194"/>
    </source>
</evidence>
<reference evidence="4" key="1">
    <citation type="journal article" date="2022" name="Microorganisms">
        <title>Antibiotic Susceptibility, Resistance Gene Determinants and Corresponding Genomic Regions in Lactobacillus amylovorus Isolates Derived from Wild Boars and Domestic Pigs.</title>
        <authorList>
            <person name="Moravkova M."/>
            <person name="Kostovova I."/>
            <person name="Kavanova K."/>
            <person name="Pechar R."/>
            <person name="Stanek S."/>
            <person name="Brychta A."/>
            <person name="Zeman M."/>
            <person name="Kubasova T."/>
        </authorList>
    </citation>
    <scope>NUCLEOTIDE SEQUENCE</scope>
    <source>
        <strain evidence="4">M356A</strain>
    </source>
</reference>
<reference evidence="4" key="2">
    <citation type="submission" date="2022-10" db="EMBL/GenBank/DDBJ databases">
        <authorList>
            <person name="Kostovova I."/>
            <person name="Moravkova M."/>
            <person name="Pechar R."/>
        </authorList>
    </citation>
    <scope>NUCLEOTIDE SEQUENCE</scope>
    <source>
        <strain evidence="4">M356A</strain>
    </source>
</reference>
<proteinExistence type="predicted"/>
<dbReference type="GO" id="GO:0003677">
    <property type="term" value="F:DNA binding"/>
    <property type="evidence" value="ECO:0007669"/>
    <property type="project" value="InterPro"/>
</dbReference>
<dbReference type="RefSeq" id="WP_271870017.1">
    <property type="nucleotide sequence ID" value="NZ_JAOTGU010000006.1"/>
</dbReference>
<dbReference type="InterPro" id="IPR039442">
    <property type="entry name" value="Mrr-like_dom"/>
</dbReference>
<dbReference type="SUPFAM" id="SSF53335">
    <property type="entry name" value="S-adenosyl-L-methionine-dependent methyltransferases"/>
    <property type="match status" value="1"/>
</dbReference>
<dbReference type="PROSITE" id="PS51194">
    <property type="entry name" value="HELICASE_CTER"/>
    <property type="match status" value="1"/>
</dbReference>
<dbReference type="Gene3D" id="3.40.50.300">
    <property type="entry name" value="P-loop containing nucleotide triphosphate hydrolases"/>
    <property type="match status" value="2"/>
</dbReference>
<accession>A0A9X3WAD6</accession>
<dbReference type="InterPro" id="IPR029063">
    <property type="entry name" value="SAM-dependent_MTases_sf"/>
</dbReference>
<dbReference type="Pfam" id="PF13156">
    <property type="entry name" value="Mrr_cat_2"/>
    <property type="match status" value="1"/>
</dbReference>
<keyword evidence="4" id="KW-0547">Nucleotide-binding</keyword>
<evidence type="ECO:0000256" key="1">
    <source>
        <dbReference type="ARBA" id="ARBA00022801"/>
    </source>
</evidence>
<name>A0A9X3WAD6_LACAM</name>
<feature type="domain" description="Helicase C-terminal" evidence="3">
    <location>
        <begin position="464"/>
        <end position="648"/>
    </location>
</feature>
<dbReference type="CDD" id="cd17926">
    <property type="entry name" value="DEXHc_RE"/>
    <property type="match status" value="1"/>
</dbReference>
<evidence type="ECO:0000259" key="2">
    <source>
        <dbReference type="PROSITE" id="PS51192"/>
    </source>
</evidence>
<evidence type="ECO:0000313" key="5">
    <source>
        <dbReference type="Proteomes" id="UP001143700"/>
    </source>
</evidence>
<dbReference type="Pfam" id="PF04851">
    <property type="entry name" value="ResIII"/>
    <property type="match status" value="1"/>
</dbReference>
<dbReference type="SUPFAM" id="SSF52540">
    <property type="entry name" value="P-loop containing nucleoside triphosphate hydrolases"/>
    <property type="match status" value="1"/>
</dbReference>
<dbReference type="PRINTS" id="PR00507">
    <property type="entry name" value="N12N6MTFRASE"/>
</dbReference>
<dbReference type="GO" id="GO:0016787">
    <property type="term" value="F:hydrolase activity"/>
    <property type="evidence" value="ECO:0007669"/>
    <property type="project" value="UniProtKB-KW"/>
</dbReference>
<dbReference type="InterPro" id="IPR041635">
    <property type="entry name" value="Type_ISP_LLaBIII_C"/>
</dbReference>
<dbReference type="InterPro" id="IPR053980">
    <property type="entry name" value="ISP_coupler"/>
</dbReference>
<dbReference type="Pfam" id="PF00271">
    <property type="entry name" value="Helicase_C"/>
    <property type="match status" value="1"/>
</dbReference>
<dbReference type="EMBL" id="JAOTGU010000006">
    <property type="protein sequence ID" value="MDB6262104.1"/>
    <property type="molecule type" value="Genomic_DNA"/>
</dbReference>
<dbReference type="InterPro" id="IPR027417">
    <property type="entry name" value="P-loop_NTPase"/>
</dbReference>
<dbReference type="InterPro" id="IPR011335">
    <property type="entry name" value="Restrct_endonuc-II-like"/>
</dbReference>
<dbReference type="InterPro" id="IPR001650">
    <property type="entry name" value="Helicase_C-like"/>
</dbReference>
<keyword evidence="1" id="KW-0378">Hydrolase</keyword>
<dbReference type="Proteomes" id="UP001143700">
    <property type="component" value="Unassembled WGS sequence"/>
</dbReference>
<dbReference type="Pfam" id="PF18135">
    <property type="entry name" value="Type_ISP_C"/>
    <property type="match status" value="1"/>
</dbReference>
<dbReference type="PANTHER" id="PTHR47396">
    <property type="entry name" value="TYPE I RESTRICTION ENZYME ECOKI R PROTEIN"/>
    <property type="match status" value="1"/>
</dbReference>
<dbReference type="PROSITE" id="PS00092">
    <property type="entry name" value="N6_MTASE"/>
    <property type="match status" value="1"/>
</dbReference>
<keyword evidence="4" id="KW-0347">Helicase</keyword>
<dbReference type="SMART" id="SM00487">
    <property type="entry name" value="DEXDc"/>
    <property type="match status" value="1"/>
</dbReference>
<dbReference type="InterPro" id="IPR006935">
    <property type="entry name" value="Helicase/UvrB_N"/>
</dbReference>
<dbReference type="PANTHER" id="PTHR47396:SF1">
    <property type="entry name" value="ATP-DEPENDENT HELICASE IRC3-RELATED"/>
    <property type="match status" value="1"/>
</dbReference>
<dbReference type="GO" id="GO:0005829">
    <property type="term" value="C:cytosol"/>
    <property type="evidence" value="ECO:0007669"/>
    <property type="project" value="TreeGrafter"/>
</dbReference>
<dbReference type="Pfam" id="PF22240">
    <property type="entry name" value="ISP_coupler"/>
    <property type="match status" value="1"/>
</dbReference>
<feature type="domain" description="Helicase ATP-binding" evidence="2">
    <location>
        <begin position="179"/>
        <end position="388"/>
    </location>
</feature>
<dbReference type="PROSITE" id="PS51192">
    <property type="entry name" value="HELICASE_ATP_BIND_1"/>
    <property type="match status" value="1"/>
</dbReference>
<dbReference type="InterPro" id="IPR050742">
    <property type="entry name" value="Helicase_Restrict-Modif_Enz"/>
</dbReference>
<dbReference type="GO" id="GO:0005524">
    <property type="term" value="F:ATP binding"/>
    <property type="evidence" value="ECO:0007669"/>
    <property type="project" value="InterPro"/>
</dbReference>